<sequence>MLQKERRKIATLTLGCKVNKYETDAVQELLSSAGYEIVDFQEGADVYLVNTCSVTNIADRKSRQMLHRARKMNPDAIVIAMGCYVQAAADELLEDPYVDLVIGNNKKKDIVSILEEYFRSNEKRPEVIDINDTEEYEELTIHEVSEHTRAYIKVQDGCNQFCSYCIIPFTRGRVRSRKMEEVLKEVENLAKNGYKEIVLTGIHLSSYGIDLLDKVEKEDGSLRKPVYGIEKSQLLELIQKVADIEGIERVRLGSLEPRIITEEFATKLSNIKEFCPHFHLSLQSGCDATLQRMNRHYTCEDYKNSCNLLREKFDRPALTTDIIVGFPGETEEEFEETYRYLQEINLYEMHVFKYSRRKGTRADQMKDQVQEQEKAKRSSRLLEMTALQKKQYEDSFLGEQMDILIEEEYEEDGIEYVVGHTKRYQKVAVRAKGLQANEIIPVKLVGRLKSGMLFGEKIK</sequence>
<dbReference type="EMBL" id="JADIML010000139">
    <property type="protein sequence ID" value="MBO8463271.1"/>
    <property type="molecule type" value="Genomic_DNA"/>
</dbReference>
<feature type="domain" description="Radical SAM core" evidence="17">
    <location>
        <begin position="144"/>
        <end position="394"/>
    </location>
</feature>
<keyword evidence="7" id="KW-0949">S-adenosyl-L-methionine</keyword>
<name>A0A9D9I1C7_9FIRM</name>
<reference evidence="18" key="1">
    <citation type="submission" date="2020-10" db="EMBL/GenBank/DDBJ databases">
        <authorList>
            <person name="Gilroy R."/>
        </authorList>
    </citation>
    <scope>NUCLEOTIDE SEQUENCE</scope>
    <source>
        <strain evidence="18">E3-2379</strain>
    </source>
</reference>
<dbReference type="NCBIfam" id="TIGR00089">
    <property type="entry name" value="MiaB/RimO family radical SAM methylthiotransferase"/>
    <property type="match status" value="1"/>
</dbReference>
<dbReference type="GO" id="GO:0035597">
    <property type="term" value="F:tRNA-2-methylthio-N(6)-dimethylallyladenosine(37) synthase activity"/>
    <property type="evidence" value="ECO:0007669"/>
    <property type="project" value="TreeGrafter"/>
</dbReference>
<evidence type="ECO:0000256" key="5">
    <source>
        <dbReference type="ARBA" id="ARBA00022490"/>
    </source>
</evidence>
<dbReference type="Gene3D" id="3.80.30.20">
    <property type="entry name" value="tm_1862 like domain"/>
    <property type="match status" value="1"/>
</dbReference>
<keyword evidence="4" id="KW-0004">4Fe-4S</keyword>
<evidence type="ECO:0000256" key="11">
    <source>
        <dbReference type="ARBA" id="ARBA00023014"/>
    </source>
</evidence>
<dbReference type="GO" id="GO:0051539">
    <property type="term" value="F:4 iron, 4 sulfur cluster binding"/>
    <property type="evidence" value="ECO:0007669"/>
    <property type="project" value="UniProtKB-KW"/>
</dbReference>
<dbReference type="InterPro" id="IPR005839">
    <property type="entry name" value="Methylthiotransferase"/>
</dbReference>
<dbReference type="EC" id="2.8.4.5" evidence="3"/>
<evidence type="ECO:0000256" key="1">
    <source>
        <dbReference type="ARBA" id="ARBA00001966"/>
    </source>
</evidence>
<comment type="similarity">
    <text evidence="14">Belongs to the methylthiotransferase family. MtaB subfamily.</text>
</comment>
<dbReference type="InterPro" id="IPR006467">
    <property type="entry name" value="MiaB-like_bact"/>
</dbReference>
<dbReference type="InterPro" id="IPR006638">
    <property type="entry name" value="Elp3/MiaA/NifB-like_rSAM"/>
</dbReference>
<evidence type="ECO:0000256" key="3">
    <source>
        <dbReference type="ARBA" id="ARBA00013273"/>
    </source>
</evidence>
<evidence type="ECO:0000256" key="6">
    <source>
        <dbReference type="ARBA" id="ARBA00022679"/>
    </source>
</evidence>
<dbReference type="SMART" id="SM00729">
    <property type="entry name" value="Elp3"/>
    <property type="match status" value="1"/>
</dbReference>
<dbReference type="PROSITE" id="PS51918">
    <property type="entry name" value="RADICAL_SAM"/>
    <property type="match status" value="1"/>
</dbReference>
<evidence type="ECO:0000256" key="7">
    <source>
        <dbReference type="ARBA" id="ARBA00022691"/>
    </source>
</evidence>
<dbReference type="InterPro" id="IPR058240">
    <property type="entry name" value="rSAM_sf"/>
</dbReference>
<dbReference type="InterPro" id="IPR038135">
    <property type="entry name" value="Methylthiotransferase_N_sf"/>
</dbReference>
<dbReference type="GO" id="GO:0005829">
    <property type="term" value="C:cytosol"/>
    <property type="evidence" value="ECO:0007669"/>
    <property type="project" value="TreeGrafter"/>
</dbReference>
<keyword evidence="9" id="KW-0479">Metal-binding</keyword>
<protein>
    <recommendedName>
        <fullName evidence="15">Threonylcarbamoyladenosine tRNA methylthiotransferase MtaB</fullName>
        <ecNumber evidence="3">2.8.4.5</ecNumber>
    </recommendedName>
    <alternativeName>
        <fullName evidence="12">tRNA-t(6)A37 methylthiotransferase</fullName>
    </alternativeName>
</protein>
<keyword evidence="10" id="KW-0408">Iron</keyword>
<evidence type="ECO:0000256" key="14">
    <source>
        <dbReference type="ARBA" id="ARBA00061574"/>
    </source>
</evidence>
<evidence type="ECO:0000256" key="10">
    <source>
        <dbReference type="ARBA" id="ARBA00023004"/>
    </source>
</evidence>
<dbReference type="Gene3D" id="3.40.50.12160">
    <property type="entry name" value="Methylthiotransferase, N-terminal domain"/>
    <property type="match status" value="1"/>
</dbReference>
<dbReference type="InterPro" id="IPR023404">
    <property type="entry name" value="rSAM_horseshoe"/>
</dbReference>
<keyword evidence="5" id="KW-0963">Cytoplasm</keyword>
<evidence type="ECO:0000256" key="13">
    <source>
        <dbReference type="ARBA" id="ARBA00051661"/>
    </source>
</evidence>
<reference evidence="18" key="2">
    <citation type="journal article" date="2021" name="PeerJ">
        <title>Extensive microbial diversity within the chicken gut microbiome revealed by metagenomics and culture.</title>
        <authorList>
            <person name="Gilroy R."/>
            <person name="Ravi A."/>
            <person name="Getino M."/>
            <person name="Pursley I."/>
            <person name="Horton D.L."/>
            <person name="Alikhan N.F."/>
            <person name="Baker D."/>
            <person name="Gharbi K."/>
            <person name="Hall N."/>
            <person name="Watson M."/>
            <person name="Adriaenssens E.M."/>
            <person name="Foster-Nyarko E."/>
            <person name="Jarju S."/>
            <person name="Secka A."/>
            <person name="Antonio M."/>
            <person name="Oren A."/>
            <person name="Chaudhuri R.R."/>
            <person name="La Ragione R."/>
            <person name="Hildebrand F."/>
            <person name="Pallen M.J."/>
        </authorList>
    </citation>
    <scope>NUCLEOTIDE SEQUENCE</scope>
    <source>
        <strain evidence="18">E3-2379</strain>
    </source>
</reference>
<dbReference type="Proteomes" id="UP000823618">
    <property type="component" value="Unassembled WGS sequence"/>
</dbReference>
<dbReference type="SFLD" id="SFLDG01061">
    <property type="entry name" value="methylthiotransferase"/>
    <property type="match status" value="1"/>
</dbReference>
<dbReference type="InterPro" id="IPR034557">
    <property type="entry name" value="ThrcA_tRNA_MEthiotransferase"/>
</dbReference>
<dbReference type="GO" id="GO:0046872">
    <property type="term" value="F:metal ion binding"/>
    <property type="evidence" value="ECO:0007669"/>
    <property type="project" value="UniProtKB-KW"/>
</dbReference>
<dbReference type="Pfam" id="PF04055">
    <property type="entry name" value="Radical_SAM"/>
    <property type="match status" value="1"/>
</dbReference>
<dbReference type="FunFam" id="3.80.30.20:FF:000001">
    <property type="entry name" value="tRNA-2-methylthio-N(6)-dimethylallyladenosine synthase 2"/>
    <property type="match status" value="1"/>
</dbReference>
<dbReference type="SFLD" id="SFLDG01082">
    <property type="entry name" value="B12-binding_domain_containing"/>
    <property type="match status" value="1"/>
</dbReference>
<evidence type="ECO:0000313" key="19">
    <source>
        <dbReference type="Proteomes" id="UP000823618"/>
    </source>
</evidence>
<dbReference type="InterPro" id="IPR020612">
    <property type="entry name" value="Methylthiotransferase_CS"/>
</dbReference>
<evidence type="ECO:0000313" key="18">
    <source>
        <dbReference type="EMBL" id="MBO8463271.1"/>
    </source>
</evidence>
<feature type="domain" description="MTTase N-terminal" evidence="16">
    <location>
        <begin position="7"/>
        <end position="119"/>
    </location>
</feature>
<keyword evidence="11" id="KW-0411">Iron-sulfur</keyword>
<dbReference type="InterPro" id="IPR013848">
    <property type="entry name" value="Methylthiotransferase_N"/>
</dbReference>
<dbReference type="PANTHER" id="PTHR43020">
    <property type="entry name" value="CDK5 REGULATORY SUBUNIT-ASSOCIATED PROTEIN 1"/>
    <property type="match status" value="1"/>
</dbReference>
<comment type="caution">
    <text evidence="18">The sequence shown here is derived from an EMBL/GenBank/DDBJ whole genome shotgun (WGS) entry which is preliminary data.</text>
</comment>
<dbReference type="GO" id="GO:0035598">
    <property type="term" value="F:tRNA (N(6)-L-threonylcarbamoyladenosine(37)-C(2))-methylthiotransferase activity"/>
    <property type="evidence" value="ECO:0007669"/>
    <property type="project" value="UniProtKB-EC"/>
</dbReference>
<evidence type="ECO:0000256" key="8">
    <source>
        <dbReference type="ARBA" id="ARBA00022694"/>
    </source>
</evidence>
<comment type="cofactor">
    <cofactor evidence="1">
        <name>[4Fe-4S] cluster</name>
        <dbReference type="ChEBI" id="CHEBI:49883"/>
    </cofactor>
</comment>
<accession>A0A9D9I1C7</accession>
<dbReference type="PROSITE" id="PS51449">
    <property type="entry name" value="MTTASE_N"/>
    <property type="match status" value="1"/>
</dbReference>
<evidence type="ECO:0000256" key="4">
    <source>
        <dbReference type="ARBA" id="ARBA00022485"/>
    </source>
</evidence>
<dbReference type="PANTHER" id="PTHR43020:SF2">
    <property type="entry name" value="MITOCHONDRIAL TRNA METHYLTHIOTRANSFERASE CDK5RAP1"/>
    <property type="match status" value="1"/>
</dbReference>
<dbReference type="SUPFAM" id="SSF102114">
    <property type="entry name" value="Radical SAM enzymes"/>
    <property type="match status" value="1"/>
</dbReference>
<keyword evidence="8" id="KW-0819">tRNA processing</keyword>
<evidence type="ECO:0000256" key="12">
    <source>
        <dbReference type="ARBA" id="ARBA00031213"/>
    </source>
</evidence>
<evidence type="ECO:0000259" key="17">
    <source>
        <dbReference type="PROSITE" id="PS51918"/>
    </source>
</evidence>
<gene>
    <name evidence="18" type="primary">mtaB</name>
    <name evidence="18" type="ORF">IAC13_04995</name>
</gene>
<dbReference type="SFLD" id="SFLDS00029">
    <property type="entry name" value="Radical_SAM"/>
    <property type="match status" value="1"/>
</dbReference>
<evidence type="ECO:0000256" key="2">
    <source>
        <dbReference type="ARBA" id="ARBA00002399"/>
    </source>
</evidence>
<dbReference type="InterPro" id="IPR007197">
    <property type="entry name" value="rSAM"/>
</dbReference>
<proteinExistence type="inferred from homology"/>
<dbReference type="NCBIfam" id="TIGR01579">
    <property type="entry name" value="MiaB-like-C"/>
    <property type="match status" value="1"/>
</dbReference>
<evidence type="ECO:0000259" key="16">
    <source>
        <dbReference type="PROSITE" id="PS51449"/>
    </source>
</evidence>
<keyword evidence="6" id="KW-0808">Transferase</keyword>
<comment type="function">
    <text evidence="2">Catalyzes the methylthiolation of N6-threonylcarbamoyladenosine (t(6)A), leading to the formation of 2-methylthio-N6-threonylcarbamoyladenosine (ms(2)t(6)A) at position 37 in tRNAs that read codons beginning with adenine.</text>
</comment>
<dbReference type="SFLD" id="SFLDF00295">
    <property type="entry name" value="threonylcarbamoyladenosine_tRN"/>
    <property type="match status" value="1"/>
</dbReference>
<comment type="catalytic activity">
    <reaction evidence="13">
        <text>N(6)-L-threonylcarbamoyladenosine(37) in tRNA + (sulfur carrier)-SH + AH2 + 2 S-adenosyl-L-methionine = 2-methylsulfanyl-N(6)-L-threonylcarbamoyladenosine(37) in tRNA + (sulfur carrier)-H + 5'-deoxyadenosine + L-methionine + A + S-adenosyl-L-homocysteine + 2 H(+)</text>
        <dbReference type="Rhea" id="RHEA:37075"/>
        <dbReference type="Rhea" id="RHEA-COMP:10163"/>
        <dbReference type="Rhea" id="RHEA-COMP:11092"/>
        <dbReference type="Rhea" id="RHEA-COMP:14737"/>
        <dbReference type="Rhea" id="RHEA-COMP:14739"/>
        <dbReference type="ChEBI" id="CHEBI:13193"/>
        <dbReference type="ChEBI" id="CHEBI:15378"/>
        <dbReference type="ChEBI" id="CHEBI:17319"/>
        <dbReference type="ChEBI" id="CHEBI:17499"/>
        <dbReference type="ChEBI" id="CHEBI:29917"/>
        <dbReference type="ChEBI" id="CHEBI:57844"/>
        <dbReference type="ChEBI" id="CHEBI:57856"/>
        <dbReference type="ChEBI" id="CHEBI:59789"/>
        <dbReference type="ChEBI" id="CHEBI:64428"/>
        <dbReference type="ChEBI" id="CHEBI:74418"/>
        <dbReference type="ChEBI" id="CHEBI:74420"/>
        <dbReference type="EC" id="2.8.4.5"/>
    </reaction>
</comment>
<dbReference type="PROSITE" id="PS01278">
    <property type="entry name" value="MTTASE_RADICAL"/>
    <property type="match status" value="1"/>
</dbReference>
<organism evidence="18 19">
    <name type="scientific">Candidatus Scybalomonas excrementavium</name>
    <dbReference type="NCBI Taxonomy" id="2840943"/>
    <lineage>
        <taxon>Bacteria</taxon>
        <taxon>Bacillati</taxon>
        <taxon>Bacillota</taxon>
        <taxon>Clostridia</taxon>
        <taxon>Lachnospirales</taxon>
        <taxon>Lachnospiraceae</taxon>
        <taxon>Lachnospiraceae incertae sedis</taxon>
        <taxon>Candidatus Scybalomonas</taxon>
    </lineage>
</organism>
<evidence type="ECO:0000256" key="9">
    <source>
        <dbReference type="ARBA" id="ARBA00022723"/>
    </source>
</evidence>
<dbReference type="Pfam" id="PF00919">
    <property type="entry name" value="UPF0004"/>
    <property type="match status" value="1"/>
</dbReference>
<evidence type="ECO:0000256" key="15">
    <source>
        <dbReference type="ARBA" id="ARBA00069898"/>
    </source>
</evidence>
<dbReference type="AlphaFoldDB" id="A0A9D9I1C7"/>
<dbReference type="FunFam" id="3.40.50.12160:FF:000004">
    <property type="entry name" value="Threonylcarbamoyladenosine tRNA methylthiotransferase MtaB"/>
    <property type="match status" value="1"/>
</dbReference>